<keyword evidence="1" id="KW-1133">Transmembrane helix</keyword>
<dbReference type="AlphaFoldDB" id="A0A366JLT5"/>
<keyword evidence="3" id="KW-1185">Reference proteome</keyword>
<reference evidence="2 3" key="1">
    <citation type="submission" date="2018-06" db="EMBL/GenBank/DDBJ databases">
        <title>Freshwater and sediment microbial communities from various areas in North America, analyzing microbe dynamics in response to fracking.</title>
        <authorList>
            <person name="Lamendella R."/>
        </authorList>
    </citation>
    <scope>NUCLEOTIDE SEQUENCE [LARGE SCALE GENOMIC DNA]</scope>
    <source>
        <strain evidence="2 3">14_TX</strain>
    </source>
</reference>
<gene>
    <name evidence="2" type="ORF">DFO70_1139</name>
</gene>
<dbReference type="Proteomes" id="UP000252731">
    <property type="component" value="Unassembled WGS sequence"/>
</dbReference>
<feature type="transmembrane region" description="Helical" evidence="1">
    <location>
        <begin position="24"/>
        <end position="43"/>
    </location>
</feature>
<evidence type="ECO:0000256" key="1">
    <source>
        <dbReference type="SAM" id="Phobius"/>
    </source>
</evidence>
<accession>A0A366JLT5</accession>
<dbReference type="EMBL" id="QNSF01000013">
    <property type="protein sequence ID" value="RBP88686.1"/>
    <property type="molecule type" value="Genomic_DNA"/>
</dbReference>
<keyword evidence="1" id="KW-0472">Membrane</keyword>
<protein>
    <submittedName>
        <fullName evidence="2">Uncharacterized protein</fullName>
    </submittedName>
</protein>
<evidence type="ECO:0000313" key="2">
    <source>
        <dbReference type="EMBL" id="RBP88686.1"/>
    </source>
</evidence>
<organism evidence="2 3">
    <name type="scientific">Cytobacillus firmus</name>
    <name type="common">Bacillus firmus</name>
    <dbReference type="NCBI Taxonomy" id="1399"/>
    <lineage>
        <taxon>Bacteria</taxon>
        <taxon>Bacillati</taxon>
        <taxon>Bacillota</taxon>
        <taxon>Bacilli</taxon>
        <taxon>Bacillales</taxon>
        <taxon>Bacillaceae</taxon>
        <taxon>Cytobacillus</taxon>
    </lineage>
</organism>
<name>A0A366JLT5_CYTFI</name>
<proteinExistence type="predicted"/>
<sequence length="47" mass="5546">MKITPMKECVIKFVFPNKYKNKNIIYSLIPFLLTLLKNIFIAIKTTL</sequence>
<evidence type="ECO:0000313" key="3">
    <source>
        <dbReference type="Proteomes" id="UP000252731"/>
    </source>
</evidence>
<comment type="caution">
    <text evidence="2">The sequence shown here is derived from an EMBL/GenBank/DDBJ whole genome shotgun (WGS) entry which is preliminary data.</text>
</comment>
<keyword evidence="1" id="KW-0812">Transmembrane</keyword>